<dbReference type="SMART" id="SM00320">
    <property type="entry name" value="WD40"/>
    <property type="match status" value="3"/>
</dbReference>
<dbReference type="InterPro" id="IPR015943">
    <property type="entry name" value="WD40/YVTN_repeat-like_dom_sf"/>
</dbReference>
<name>A0AAV1D4G8_OLDCO</name>
<evidence type="ECO:0000256" key="2">
    <source>
        <dbReference type="ARBA" id="ARBA00022574"/>
    </source>
</evidence>
<sequence>MSNQQSLNPILCTAFNQDNSCFAIGTSDGFRIFDCRTGKLRYERAVGAFGVVEMLFHTSLLAVVGAGEQASLSPRRLCLFDTVTGTALRNLNFLTSILAVRLNMKRLVVVLLEKTYIYDINSLEIVDTIDTVPNVKGLCAFSPSLDGSYLALPASKTKGSVLVYNVMELQSHCEIDAHRSPLVAVVLSFDGMYIATASEQGTIIRIHLVSNATESYSFRRGIYASHIYSLSFGPSMDLPDILLASSSSGSAHVFSLKRALNQRRKRSTTFLGSIVPDSVTDVLDPAHHHILHGAVPTGVRSNAVIRKMDIVNDKSISANEILRATISIISYGGYFLEYSCSINQQNEVSWTLEREFNLLTAKAETNTTSNSRD</sequence>
<keyword evidence="2" id="KW-0853">WD repeat</keyword>
<evidence type="ECO:0000256" key="3">
    <source>
        <dbReference type="ARBA" id="ARBA00022737"/>
    </source>
</evidence>
<dbReference type="InterPro" id="IPR036322">
    <property type="entry name" value="WD40_repeat_dom_sf"/>
</dbReference>
<keyword evidence="3" id="KW-0677">Repeat</keyword>
<dbReference type="InterPro" id="IPR048720">
    <property type="entry name" value="PROPPIN"/>
</dbReference>
<gene>
    <name evidence="5" type="ORF">OLC1_LOCUS12083</name>
</gene>
<evidence type="ECO:0000313" key="5">
    <source>
        <dbReference type="EMBL" id="CAI9102791.1"/>
    </source>
</evidence>
<comment type="similarity">
    <text evidence="4">Belongs to the WD repeat PROPPIN family.</text>
</comment>
<dbReference type="Gene3D" id="2.130.10.10">
    <property type="entry name" value="YVTN repeat-like/Quinoprotein amine dehydrogenase"/>
    <property type="match status" value="2"/>
</dbReference>
<dbReference type="InterPro" id="IPR001680">
    <property type="entry name" value="WD40_rpt"/>
</dbReference>
<accession>A0AAV1D4G8</accession>
<protein>
    <submittedName>
        <fullName evidence="5">OLC1v1001134C2</fullName>
    </submittedName>
</protein>
<dbReference type="GO" id="GO:0034045">
    <property type="term" value="C:phagophore assembly site membrane"/>
    <property type="evidence" value="ECO:0007669"/>
    <property type="project" value="UniProtKB-SubCell"/>
</dbReference>
<evidence type="ECO:0000256" key="1">
    <source>
        <dbReference type="ARBA" id="ARBA00004623"/>
    </source>
</evidence>
<comment type="subcellular location">
    <subcellularLocation>
        <location evidence="1">Preautophagosomal structure membrane</location>
        <topology evidence="1">Peripheral membrane protein</topology>
    </subcellularLocation>
</comment>
<dbReference type="EMBL" id="OX459121">
    <property type="protein sequence ID" value="CAI9102791.1"/>
    <property type="molecule type" value="Genomic_DNA"/>
</dbReference>
<dbReference type="Pfam" id="PF21032">
    <property type="entry name" value="PROPPIN"/>
    <property type="match status" value="1"/>
</dbReference>
<keyword evidence="6" id="KW-1185">Reference proteome</keyword>
<proteinExistence type="inferred from homology"/>
<dbReference type="AlphaFoldDB" id="A0AAV1D4G8"/>
<evidence type="ECO:0000256" key="4">
    <source>
        <dbReference type="ARBA" id="ARBA00025740"/>
    </source>
</evidence>
<organism evidence="5 6">
    <name type="scientific">Oldenlandia corymbosa var. corymbosa</name>
    <dbReference type="NCBI Taxonomy" id="529605"/>
    <lineage>
        <taxon>Eukaryota</taxon>
        <taxon>Viridiplantae</taxon>
        <taxon>Streptophyta</taxon>
        <taxon>Embryophyta</taxon>
        <taxon>Tracheophyta</taxon>
        <taxon>Spermatophyta</taxon>
        <taxon>Magnoliopsida</taxon>
        <taxon>eudicotyledons</taxon>
        <taxon>Gunneridae</taxon>
        <taxon>Pentapetalae</taxon>
        <taxon>asterids</taxon>
        <taxon>lamiids</taxon>
        <taxon>Gentianales</taxon>
        <taxon>Rubiaceae</taxon>
        <taxon>Rubioideae</taxon>
        <taxon>Spermacoceae</taxon>
        <taxon>Hedyotis-Oldenlandia complex</taxon>
        <taxon>Oldenlandia</taxon>
    </lineage>
</organism>
<evidence type="ECO:0000313" key="6">
    <source>
        <dbReference type="Proteomes" id="UP001161247"/>
    </source>
</evidence>
<dbReference type="Proteomes" id="UP001161247">
    <property type="component" value="Chromosome 4"/>
</dbReference>
<reference evidence="5" key="1">
    <citation type="submission" date="2023-03" db="EMBL/GenBank/DDBJ databases">
        <authorList>
            <person name="Julca I."/>
        </authorList>
    </citation>
    <scope>NUCLEOTIDE SEQUENCE</scope>
</reference>
<dbReference type="PANTHER" id="PTHR11227">
    <property type="entry name" value="WD-REPEAT PROTEIN INTERACTING WITH PHOSPHOINOSIDES WIPI -RELATED"/>
    <property type="match status" value="1"/>
</dbReference>
<dbReference type="SUPFAM" id="SSF50978">
    <property type="entry name" value="WD40 repeat-like"/>
    <property type="match status" value="1"/>
</dbReference>